<dbReference type="Proteomes" id="UP001165083">
    <property type="component" value="Unassembled WGS sequence"/>
</dbReference>
<gene>
    <name evidence="1" type="ORF">Plil01_000503900</name>
</gene>
<name>A0A9W6TKK1_9STRA</name>
<dbReference type="GO" id="GO:0005829">
    <property type="term" value="C:cytosol"/>
    <property type="evidence" value="ECO:0007669"/>
    <property type="project" value="TreeGrafter"/>
</dbReference>
<reference evidence="1" key="1">
    <citation type="submission" date="2023-04" db="EMBL/GenBank/DDBJ databases">
        <title>Phytophthora lilii NBRC 32176.</title>
        <authorList>
            <person name="Ichikawa N."/>
            <person name="Sato H."/>
            <person name="Tonouchi N."/>
        </authorList>
    </citation>
    <scope>NUCLEOTIDE SEQUENCE</scope>
    <source>
        <strain evidence="1">NBRC 32176</strain>
    </source>
</reference>
<dbReference type="InterPro" id="IPR019538">
    <property type="entry name" value="PSMD5"/>
</dbReference>
<dbReference type="AlphaFoldDB" id="A0A9W6TKK1"/>
<organism evidence="1 2">
    <name type="scientific">Phytophthora lilii</name>
    <dbReference type="NCBI Taxonomy" id="2077276"/>
    <lineage>
        <taxon>Eukaryota</taxon>
        <taxon>Sar</taxon>
        <taxon>Stramenopiles</taxon>
        <taxon>Oomycota</taxon>
        <taxon>Peronosporomycetes</taxon>
        <taxon>Peronosporales</taxon>
        <taxon>Peronosporaceae</taxon>
        <taxon>Phytophthora</taxon>
    </lineage>
</organism>
<evidence type="ECO:0000313" key="2">
    <source>
        <dbReference type="Proteomes" id="UP001165083"/>
    </source>
</evidence>
<sequence>MWLQLGSSAKMSVKANCFHSFARVIGEPTRLTKQPDQVPAENAGVWSMCERLFNSLGAECSQQPTMVLLMTALKQPFEELRTAVFHVLRSVAAQNNPWGMRTLLSYGGFFEFLMDRTTELTKETREWKFAVLDAVLASPFQSQIGTCAVLLALCFAMMKRQDLHRLMTCAFVLLLSPRRCIIAGEAAGQFASRTLRWSCCTGRNGAGVGVIGVSQSEMALAAWIAFVFRVKFDQPRTSSSDC</sequence>
<dbReference type="EMBL" id="BSXW01000212">
    <property type="protein sequence ID" value="GMF14969.1"/>
    <property type="molecule type" value="Genomic_DNA"/>
</dbReference>
<dbReference type="PANTHER" id="PTHR13554">
    <property type="entry name" value="26S PROTEASOME NON-ATPASE REGULATORY SUBUNIT 5-RELATED"/>
    <property type="match status" value="1"/>
</dbReference>
<accession>A0A9W6TKK1</accession>
<dbReference type="Pfam" id="PF10508">
    <property type="entry name" value="Proteasom_PSMB"/>
    <property type="match status" value="1"/>
</dbReference>
<proteinExistence type="predicted"/>
<dbReference type="OrthoDB" id="10250600at2759"/>
<keyword evidence="2" id="KW-1185">Reference proteome</keyword>
<dbReference type="PANTHER" id="PTHR13554:SF10">
    <property type="entry name" value="26S PROTEASOME NON-ATPASE REGULATORY SUBUNIT 5"/>
    <property type="match status" value="1"/>
</dbReference>
<evidence type="ECO:0000313" key="1">
    <source>
        <dbReference type="EMBL" id="GMF14969.1"/>
    </source>
</evidence>
<protein>
    <submittedName>
        <fullName evidence="1">Unnamed protein product</fullName>
    </submittedName>
</protein>
<dbReference type="GO" id="GO:0043248">
    <property type="term" value="P:proteasome assembly"/>
    <property type="evidence" value="ECO:0007669"/>
    <property type="project" value="InterPro"/>
</dbReference>
<comment type="caution">
    <text evidence="1">The sequence shown here is derived from an EMBL/GenBank/DDBJ whole genome shotgun (WGS) entry which is preliminary data.</text>
</comment>